<protein>
    <submittedName>
        <fullName evidence="3">Uncharacterized protein</fullName>
    </submittedName>
</protein>
<proteinExistence type="predicted"/>
<evidence type="ECO:0000313" key="4">
    <source>
        <dbReference type="Proteomes" id="UP001348098"/>
    </source>
</evidence>
<feature type="transmembrane region" description="Helical" evidence="2">
    <location>
        <begin position="128"/>
        <end position="150"/>
    </location>
</feature>
<accession>A0ABU6B2V4</accession>
<evidence type="ECO:0000313" key="3">
    <source>
        <dbReference type="EMBL" id="MEB3514049.1"/>
    </source>
</evidence>
<feature type="transmembrane region" description="Helical" evidence="2">
    <location>
        <begin position="58"/>
        <end position="76"/>
    </location>
</feature>
<sequence>MTGTAFSVRPASRGAAPSGPPRAVRVAFNALVVALVAGSAEAIARAARDFSTADPTSVAPGLGLRIAIYLLVLAVAVRMTRGDRRARLLITVGIGVLGLLSLIIEPLAAAMSANEFRDLFRDTPPVGLLLATLRTVHVVAVLIAIPALYTRPARRYFRGR</sequence>
<feature type="compositionally biased region" description="Low complexity" evidence="1">
    <location>
        <begin position="9"/>
        <end position="21"/>
    </location>
</feature>
<evidence type="ECO:0000256" key="1">
    <source>
        <dbReference type="SAM" id="MobiDB-lite"/>
    </source>
</evidence>
<organism evidence="3 4">
    <name type="scientific">Nocardia implantans</name>
    <dbReference type="NCBI Taxonomy" id="3108168"/>
    <lineage>
        <taxon>Bacteria</taxon>
        <taxon>Bacillati</taxon>
        <taxon>Actinomycetota</taxon>
        <taxon>Actinomycetes</taxon>
        <taxon>Mycobacteriales</taxon>
        <taxon>Nocardiaceae</taxon>
        <taxon>Nocardia</taxon>
    </lineage>
</organism>
<feature type="transmembrane region" description="Helical" evidence="2">
    <location>
        <begin position="88"/>
        <end position="108"/>
    </location>
</feature>
<keyword evidence="2" id="KW-0472">Membrane</keyword>
<reference evidence="3 4" key="1">
    <citation type="submission" date="2023-12" db="EMBL/GenBank/DDBJ databases">
        <title>novel species in genus Nocarida.</title>
        <authorList>
            <person name="Li Z."/>
        </authorList>
    </citation>
    <scope>NUCLEOTIDE SEQUENCE [LARGE SCALE GENOMIC DNA]</scope>
    <source>
        <strain evidence="3 4">CDC186</strain>
    </source>
</reference>
<dbReference type="RefSeq" id="WP_195078030.1">
    <property type="nucleotide sequence ID" value="NZ_JAYESH010000016.1"/>
</dbReference>
<keyword evidence="4" id="KW-1185">Reference proteome</keyword>
<dbReference type="Proteomes" id="UP001348098">
    <property type="component" value="Unassembled WGS sequence"/>
</dbReference>
<keyword evidence="2" id="KW-1133">Transmembrane helix</keyword>
<comment type="caution">
    <text evidence="3">The sequence shown here is derived from an EMBL/GenBank/DDBJ whole genome shotgun (WGS) entry which is preliminary data.</text>
</comment>
<feature type="region of interest" description="Disordered" evidence="1">
    <location>
        <begin position="1"/>
        <end position="21"/>
    </location>
</feature>
<gene>
    <name evidence="3" type="ORF">U3653_28840</name>
</gene>
<dbReference type="EMBL" id="JAYKYQ010000015">
    <property type="protein sequence ID" value="MEB3514049.1"/>
    <property type="molecule type" value="Genomic_DNA"/>
</dbReference>
<evidence type="ECO:0000256" key="2">
    <source>
        <dbReference type="SAM" id="Phobius"/>
    </source>
</evidence>
<name>A0ABU6B2V4_9NOCA</name>
<keyword evidence="2" id="KW-0812">Transmembrane</keyword>